<feature type="transmembrane region" description="Helical" evidence="7">
    <location>
        <begin position="20"/>
        <end position="36"/>
    </location>
</feature>
<feature type="domain" description="DUF6576" evidence="9">
    <location>
        <begin position="236"/>
        <end position="272"/>
    </location>
</feature>
<evidence type="ECO:0000256" key="3">
    <source>
        <dbReference type="ARBA" id="ARBA00022692"/>
    </source>
</evidence>
<dbReference type="InterPro" id="IPR050925">
    <property type="entry name" value="Rhomboid_protease_S54"/>
</dbReference>
<comment type="similarity">
    <text evidence="2">Belongs to the peptidase S54 family.</text>
</comment>
<proteinExistence type="inferred from homology"/>
<evidence type="ECO:0000259" key="8">
    <source>
        <dbReference type="Pfam" id="PF01694"/>
    </source>
</evidence>
<evidence type="ECO:0000256" key="7">
    <source>
        <dbReference type="SAM" id="Phobius"/>
    </source>
</evidence>
<keyword evidence="6 7" id="KW-0472">Membrane</keyword>
<feature type="transmembrane region" description="Helical" evidence="7">
    <location>
        <begin position="182"/>
        <end position="201"/>
    </location>
</feature>
<dbReference type="OrthoDB" id="9813074at2"/>
<evidence type="ECO:0000256" key="2">
    <source>
        <dbReference type="ARBA" id="ARBA00009045"/>
    </source>
</evidence>
<dbReference type="GO" id="GO:0006508">
    <property type="term" value="P:proteolysis"/>
    <property type="evidence" value="ECO:0007669"/>
    <property type="project" value="UniProtKB-KW"/>
</dbReference>
<dbReference type="Proteomes" id="UP000297855">
    <property type="component" value="Unassembled WGS sequence"/>
</dbReference>
<dbReference type="PANTHER" id="PTHR43731:SF14">
    <property type="entry name" value="PRESENILIN-ASSOCIATED RHOMBOID-LIKE PROTEIN, MITOCHONDRIAL"/>
    <property type="match status" value="1"/>
</dbReference>
<evidence type="ECO:0000313" key="10">
    <source>
        <dbReference type="EMBL" id="TGK15139.1"/>
    </source>
</evidence>
<dbReference type="GO" id="GO:0004252">
    <property type="term" value="F:serine-type endopeptidase activity"/>
    <property type="evidence" value="ECO:0007669"/>
    <property type="project" value="InterPro"/>
</dbReference>
<sequence>MAYYSSGFGIEVTPVVRRLLFLNVGVFVLEFILKLASSGTLGLFLGIFGLVPEFVLHKFFVWQVLTYAFLHDPNSIFHILFNMLSLWMFGSTLEAYWGSRNFLKFYLVSCIGGGILPLVAHSLGFAQGTIVGASGGLYGLLIAFALIWPNRELYYFAIFPIKAKYFVLILLALIGFTSSSSGVAVTAHAGGALFGALYFFYNNKLKYKFNFGLPSFSLSRWLQKRKMKRWQEEMVSREKAKDEVDRLLEKISRDGMNSLSRKEKKFLKEASSKYYHPDE</sequence>
<dbReference type="AlphaFoldDB" id="A0A4R9GKR3"/>
<dbReference type="Gene3D" id="1.20.1540.10">
    <property type="entry name" value="Rhomboid-like"/>
    <property type="match status" value="1"/>
</dbReference>
<dbReference type="InterPro" id="IPR046483">
    <property type="entry name" value="DUF6576"/>
</dbReference>
<keyword evidence="3 7" id="KW-0812">Transmembrane</keyword>
<dbReference type="RefSeq" id="WP_135814518.1">
    <property type="nucleotide sequence ID" value="NZ_RQEV01000017.1"/>
</dbReference>
<dbReference type="EMBL" id="RQEV01000017">
    <property type="protein sequence ID" value="TGK15139.1"/>
    <property type="molecule type" value="Genomic_DNA"/>
</dbReference>
<evidence type="ECO:0000256" key="6">
    <source>
        <dbReference type="ARBA" id="ARBA00023136"/>
    </source>
</evidence>
<feature type="transmembrane region" description="Helical" evidence="7">
    <location>
        <begin position="130"/>
        <end position="148"/>
    </location>
</feature>
<keyword evidence="5 7" id="KW-1133">Transmembrane helix</keyword>
<protein>
    <submittedName>
        <fullName evidence="10">Rhomboid family intramembrane serine protease</fullName>
    </submittedName>
</protein>
<evidence type="ECO:0000256" key="1">
    <source>
        <dbReference type="ARBA" id="ARBA00004141"/>
    </source>
</evidence>
<evidence type="ECO:0000313" key="11">
    <source>
        <dbReference type="Proteomes" id="UP000297855"/>
    </source>
</evidence>
<feature type="transmembrane region" description="Helical" evidence="7">
    <location>
        <begin position="76"/>
        <end position="93"/>
    </location>
</feature>
<dbReference type="SUPFAM" id="SSF144091">
    <property type="entry name" value="Rhomboid-like"/>
    <property type="match status" value="1"/>
</dbReference>
<keyword evidence="10" id="KW-0645">Protease</keyword>
<organism evidence="10 11">
    <name type="scientific">Leptospira fluminis</name>
    <dbReference type="NCBI Taxonomy" id="2484979"/>
    <lineage>
        <taxon>Bacteria</taxon>
        <taxon>Pseudomonadati</taxon>
        <taxon>Spirochaetota</taxon>
        <taxon>Spirochaetia</taxon>
        <taxon>Leptospirales</taxon>
        <taxon>Leptospiraceae</taxon>
        <taxon>Leptospira</taxon>
    </lineage>
</organism>
<dbReference type="InterPro" id="IPR035952">
    <property type="entry name" value="Rhomboid-like_sf"/>
</dbReference>
<evidence type="ECO:0000259" key="9">
    <source>
        <dbReference type="Pfam" id="PF20216"/>
    </source>
</evidence>
<evidence type="ECO:0000256" key="4">
    <source>
        <dbReference type="ARBA" id="ARBA00022801"/>
    </source>
</evidence>
<dbReference type="PANTHER" id="PTHR43731">
    <property type="entry name" value="RHOMBOID PROTEASE"/>
    <property type="match status" value="1"/>
</dbReference>
<feature type="transmembrane region" description="Helical" evidence="7">
    <location>
        <begin position="43"/>
        <end position="70"/>
    </location>
</feature>
<dbReference type="InterPro" id="IPR022764">
    <property type="entry name" value="Peptidase_S54_rhomboid_dom"/>
</dbReference>
<comment type="caution">
    <text evidence="10">The sequence shown here is derived from an EMBL/GenBank/DDBJ whole genome shotgun (WGS) entry which is preliminary data.</text>
</comment>
<feature type="transmembrane region" description="Helical" evidence="7">
    <location>
        <begin position="153"/>
        <end position="176"/>
    </location>
</feature>
<gene>
    <name evidence="10" type="ORF">EHO61_15710</name>
</gene>
<dbReference type="Pfam" id="PF20216">
    <property type="entry name" value="DUF6576"/>
    <property type="match status" value="1"/>
</dbReference>
<name>A0A4R9GKR3_9LEPT</name>
<feature type="domain" description="Peptidase S54 rhomboid" evidence="8">
    <location>
        <begin position="61"/>
        <end position="201"/>
    </location>
</feature>
<comment type="subcellular location">
    <subcellularLocation>
        <location evidence="1">Membrane</location>
        <topology evidence="1">Multi-pass membrane protein</topology>
    </subcellularLocation>
</comment>
<feature type="transmembrane region" description="Helical" evidence="7">
    <location>
        <begin position="105"/>
        <end position="124"/>
    </location>
</feature>
<dbReference type="GO" id="GO:0016020">
    <property type="term" value="C:membrane"/>
    <property type="evidence" value="ECO:0007669"/>
    <property type="project" value="UniProtKB-SubCell"/>
</dbReference>
<dbReference type="Pfam" id="PF01694">
    <property type="entry name" value="Rhomboid"/>
    <property type="match status" value="1"/>
</dbReference>
<evidence type="ECO:0000256" key="5">
    <source>
        <dbReference type="ARBA" id="ARBA00022989"/>
    </source>
</evidence>
<accession>A0A4R9GKR3</accession>
<reference evidence="10" key="1">
    <citation type="journal article" date="2019" name="PLoS Negl. Trop. Dis.">
        <title>Revisiting the worldwide diversity of Leptospira species in the environment.</title>
        <authorList>
            <person name="Vincent A.T."/>
            <person name="Schiettekatte O."/>
            <person name="Bourhy P."/>
            <person name="Veyrier F.J."/>
            <person name="Picardeau M."/>
        </authorList>
    </citation>
    <scope>NUCLEOTIDE SEQUENCE [LARGE SCALE GENOMIC DNA]</scope>
    <source>
        <strain evidence="10">SCS5</strain>
    </source>
</reference>
<keyword evidence="4" id="KW-0378">Hydrolase</keyword>
<keyword evidence="11" id="KW-1185">Reference proteome</keyword>